<feature type="domain" description="PAS" evidence="8">
    <location>
        <begin position="283"/>
        <end position="356"/>
    </location>
</feature>
<dbReference type="InterPro" id="IPR005467">
    <property type="entry name" value="His_kinase_dom"/>
</dbReference>
<dbReference type="InterPro" id="IPR013767">
    <property type="entry name" value="PAS_fold"/>
</dbReference>
<reference evidence="10 11" key="1">
    <citation type="journal article" date="2021" name="Int. J. Syst. Evol. Microbiol.">
        <title>Reticulibacter mediterranei gen. nov., sp. nov., within the new family Reticulibacteraceae fam. nov., and Ktedonospora formicarum gen. nov., sp. nov., Ktedonobacter robiniae sp. nov., Dictyobacter formicarum sp. nov. and Dictyobacter arantiisoli sp. nov., belonging to the class Ktedonobacteria.</title>
        <authorList>
            <person name="Yabe S."/>
            <person name="Zheng Y."/>
            <person name="Wang C.M."/>
            <person name="Sakai Y."/>
            <person name="Abe K."/>
            <person name="Yokota A."/>
            <person name="Donadio S."/>
            <person name="Cavaletti L."/>
            <person name="Monciardini P."/>
        </authorList>
    </citation>
    <scope>NUCLEOTIDE SEQUENCE [LARGE SCALE GENOMIC DNA]</scope>
    <source>
        <strain evidence="10 11">SOSP1-30</strain>
    </source>
</reference>
<dbReference type="SUPFAM" id="SSF47384">
    <property type="entry name" value="Homodimeric domain of signal transducing histidine kinase"/>
    <property type="match status" value="1"/>
</dbReference>
<evidence type="ECO:0000259" key="9">
    <source>
        <dbReference type="PROSITE" id="PS50113"/>
    </source>
</evidence>
<dbReference type="EC" id="2.7.13.3" evidence="2"/>
<dbReference type="InterPro" id="IPR035965">
    <property type="entry name" value="PAS-like_dom_sf"/>
</dbReference>
<dbReference type="PANTHER" id="PTHR43304">
    <property type="entry name" value="PHYTOCHROME-LIKE PROTEIN CPH1"/>
    <property type="match status" value="1"/>
</dbReference>
<dbReference type="InterPro" id="IPR052162">
    <property type="entry name" value="Sensor_kinase/Photoreceptor"/>
</dbReference>
<dbReference type="Pfam" id="PF00989">
    <property type="entry name" value="PAS"/>
    <property type="match status" value="1"/>
</dbReference>
<dbReference type="NCBIfam" id="TIGR00229">
    <property type="entry name" value="sensory_box"/>
    <property type="match status" value="2"/>
</dbReference>
<evidence type="ECO:0000256" key="1">
    <source>
        <dbReference type="ARBA" id="ARBA00000085"/>
    </source>
</evidence>
<dbReference type="Pfam" id="PF02518">
    <property type="entry name" value="HATPase_c"/>
    <property type="match status" value="1"/>
</dbReference>
<dbReference type="SMART" id="SM00086">
    <property type="entry name" value="PAC"/>
    <property type="match status" value="2"/>
</dbReference>
<dbReference type="SMART" id="SM00387">
    <property type="entry name" value="HATPase_c"/>
    <property type="match status" value="1"/>
</dbReference>
<dbReference type="SMART" id="SM00388">
    <property type="entry name" value="HisKA"/>
    <property type="match status" value="1"/>
</dbReference>
<dbReference type="InterPro" id="IPR003661">
    <property type="entry name" value="HisK_dim/P_dom"/>
</dbReference>
<dbReference type="Pfam" id="PF00512">
    <property type="entry name" value="HisKA"/>
    <property type="match status" value="1"/>
</dbReference>
<dbReference type="EMBL" id="BNJG01000003">
    <property type="protein sequence ID" value="GHO58405.1"/>
    <property type="molecule type" value="Genomic_DNA"/>
</dbReference>
<dbReference type="PROSITE" id="PS50113">
    <property type="entry name" value="PAC"/>
    <property type="match status" value="1"/>
</dbReference>
<accession>A0ABQ3V1M0</accession>
<proteinExistence type="predicted"/>
<comment type="caution">
    <text evidence="10">The sequence shown here is derived from an EMBL/GenBank/DDBJ whole genome shotgun (WGS) entry which is preliminary data.</text>
</comment>
<dbReference type="CDD" id="cd00082">
    <property type="entry name" value="HisKA"/>
    <property type="match status" value="1"/>
</dbReference>
<evidence type="ECO:0000256" key="6">
    <source>
        <dbReference type="ARBA" id="ARBA00023012"/>
    </source>
</evidence>
<dbReference type="RefSeq" id="WP_201374701.1">
    <property type="nucleotide sequence ID" value="NZ_BNJG01000003.1"/>
</dbReference>
<dbReference type="Pfam" id="PF08447">
    <property type="entry name" value="PAS_3"/>
    <property type="match status" value="2"/>
</dbReference>
<keyword evidence="6" id="KW-0902">Two-component regulatory system</keyword>
<dbReference type="PROSITE" id="PS50109">
    <property type="entry name" value="HIS_KIN"/>
    <property type="match status" value="1"/>
</dbReference>
<dbReference type="InterPro" id="IPR036097">
    <property type="entry name" value="HisK_dim/P_sf"/>
</dbReference>
<feature type="domain" description="Histidine kinase" evidence="7">
    <location>
        <begin position="412"/>
        <end position="628"/>
    </location>
</feature>
<evidence type="ECO:0000256" key="5">
    <source>
        <dbReference type="ARBA" id="ARBA00022777"/>
    </source>
</evidence>
<dbReference type="Proteomes" id="UP000654345">
    <property type="component" value="Unassembled WGS sequence"/>
</dbReference>
<dbReference type="PANTHER" id="PTHR43304:SF1">
    <property type="entry name" value="PAC DOMAIN-CONTAINING PROTEIN"/>
    <property type="match status" value="1"/>
</dbReference>
<dbReference type="InterPro" id="IPR003594">
    <property type="entry name" value="HATPase_dom"/>
</dbReference>
<dbReference type="InterPro" id="IPR001610">
    <property type="entry name" value="PAC"/>
</dbReference>
<evidence type="ECO:0000256" key="3">
    <source>
        <dbReference type="ARBA" id="ARBA00022553"/>
    </source>
</evidence>
<evidence type="ECO:0000259" key="8">
    <source>
        <dbReference type="PROSITE" id="PS50112"/>
    </source>
</evidence>
<keyword evidence="11" id="KW-1185">Reference proteome</keyword>
<sequence>MSKTKQTKRVTPASRDTLRTMPDTLPGAFFVLDHADTIVYANASAQAMLGTPPKALCENNFWHCAPHLVSPMLHQAVRQTKQTRALTEVQYVSPITQNWLHVHLAPMVGGLTLQFHEASAPARPQEVFPQGEHLCAYLAMTGIDITARKRAEAAIHTLIDAIPQLVWTGRPDGYINYCNQRWRDYTGMSAEQAQGNGWMQCIHPEDRQRVLAVWQRAVQTGQLCEAEQRLRQGTTGAYRWFLMQATPYKDGQGTILTYIGTCTDIQEQKRVEQKRIADALHQSQELIHALIDSNIIGITSSAVEGEVLVEANEAFLRMTGYSREEVRSRTLTRARITAPEDAPLLARAIQEVITHGQHTPFEAELVCKDGSRLSVLLGGVLLQEQPRQMVAFVLDNSARKELEQRKDDFISMASHELKTPLTALKMQASLLHRQLARQGILQAAPALSSMEAQLNKVIRLVGELLDVSKIQAGRLEYAQEPVDPDALLREIAETMQHTSPSRTLVVRGAAQTCLIGDRDRLGQVFTNLISNAFKYSPDTETVEIDLATSEDVVMVRVRDYGLGIPQEQRDKIFDRFYRVADPKRKAIPGLGIGLYIVAEIVKHHGGTITVDSAVGKGSTFTVTLPRTRDACAVDARGERVN</sequence>
<dbReference type="InterPro" id="IPR000014">
    <property type="entry name" value="PAS"/>
</dbReference>
<name>A0ABQ3V1M0_9CHLR</name>
<evidence type="ECO:0000313" key="10">
    <source>
        <dbReference type="EMBL" id="GHO58405.1"/>
    </source>
</evidence>
<dbReference type="CDD" id="cd00130">
    <property type="entry name" value="PAS"/>
    <property type="match status" value="3"/>
</dbReference>
<dbReference type="SUPFAM" id="SSF55874">
    <property type="entry name" value="ATPase domain of HSP90 chaperone/DNA topoisomerase II/histidine kinase"/>
    <property type="match status" value="1"/>
</dbReference>
<dbReference type="InterPro" id="IPR004358">
    <property type="entry name" value="Sig_transdc_His_kin-like_C"/>
</dbReference>
<dbReference type="InterPro" id="IPR013655">
    <property type="entry name" value="PAS_fold_3"/>
</dbReference>
<dbReference type="PROSITE" id="PS50112">
    <property type="entry name" value="PAS"/>
    <property type="match status" value="3"/>
</dbReference>
<feature type="domain" description="PAC" evidence="9">
    <location>
        <begin position="224"/>
        <end position="277"/>
    </location>
</feature>
<gene>
    <name evidence="10" type="ORF">KSB_68800</name>
</gene>
<protein>
    <recommendedName>
        <fullName evidence="2">histidine kinase</fullName>
        <ecNumber evidence="2">2.7.13.3</ecNumber>
    </recommendedName>
</protein>
<comment type="catalytic activity">
    <reaction evidence="1">
        <text>ATP + protein L-histidine = ADP + protein N-phospho-L-histidine.</text>
        <dbReference type="EC" id="2.7.13.3"/>
    </reaction>
</comment>
<evidence type="ECO:0000313" key="11">
    <source>
        <dbReference type="Proteomes" id="UP000654345"/>
    </source>
</evidence>
<organism evidence="10 11">
    <name type="scientific">Ktedonobacter robiniae</name>
    <dbReference type="NCBI Taxonomy" id="2778365"/>
    <lineage>
        <taxon>Bacteria</taxon>
        <taxon>Bacillati</taxon>
        <taxon>Chloroflexota</taxon>
        <taxon>Ktedonobacteria</taxon>
        <taxon>Ktedonobacterales</taxon>
        <taxon>Ktedonobacteraceae</taxon>
        <taxon>Ktedonobacter</taxon>
    </lineage>
</organism>
<keyword evidence="3" id="KW-0597">Phosphoprotein</keyword>
<dbReference type="SMART" id="SM00091">
    <property type="entry name" value="PAS"/>
    <property type="match status" value="3"/>
</dbReference>
<dbReference type="PRINTS" id="PR00344">
    <property type="entry name" value="BCTRLSENSOR"/>
</dbReference>
<evidence type="ECO:0000259" key="7">
    <source>
        <dbReference type="PROSITE" id="PS50109"/>
    </source>
</evidence>
<keyword evidence="5" id="KW-0418">Kinase</keyword>
<keyword evidence="4" id="KW-0808">Transferase</keyword>
<dbReference type="Gene3D" id="1.10.287.130">
    <property type="match status" value="1"/>
</dbReference>
<dbReference type="CDD" id="cd00075">
    <property type="entry name" value="HATPase"/>
    <property type="match status" value="1"/>
</dbReference>
<feature type="domain" description="PAS" evidence="8">
    <location>
        <begin position="14"/>
        <end position="56"/>
    </location>
</feature>
<feature type="domain" description="PAS" evidence="8">
    <location>
        <begin position="151"/>
        <end position="221"/>
    </location>
</feature>
<dbReference type="InterPro" id="IPR000700">
    <property type="entry name" value="PAS-assoc_C"/>
</dbReference>
<dbReference type="InterPro" id="IPR036890">
    <property type="entry name" value="HATPase_C_sf"/>
</dbReference>
<evidence type="ECO:0000256" key="4">
    <source>
        <dbReference type="ARBA" id="ARBA00022679"/>
    </source>
</evidence>
<dbReference type="Gene3D" id="3.30.450.20">
    <property type="entry name" value="PAS domain"/>
    <property type="match status" value="3"/>
</dbReference>
<dbReference type="Gene3D" id="3.30.565.10">
    <property type="entry name" value="Histidine kinase-like ATPase, C-terminal domain"/>
    <property type="match status" value="1"/>
</dbReference>
<evidence type="ECO:0000256" key="2">
    <source>
        <dbReference type="ARBA" id="ARBA00012438"/>
    </source>
</evidence>
<dbReference type="SUPFAM" id="SSF55785">
    <property type="entry name" value="PYP-like sensor domain (PAS domain)"/>
    <property type="match status" value="3"/>
</dbReference>